<evidence type="ECO:0000256" key="1">
    <source>
        <dbReference type="SAM" id="SignalP"/>
    </source>
</evidence>
<feature type="signal peptide" evidence="1">
    <location>
        <begin position="1"/>
        <end position="18"/>
    </location>
</feature>
<dbReference type="EMBL" id="CP021235">
    <property type="protein sequence ID" value="ARS34033.1"/>
    <property type="molecule type" value="Genomic_DNA"/>
</dbReference>
<proteinExistence type="predicted"/>
<keyword evidence="3" id="KW-1185">Reference proteome</keyword>
<name>A0A1X9YMD3_9BACT</name>
<accession>A0A1X9YMD3</accession>
<keyword evidence="1" id="KW-0732">Signal</keyword>
<evidence type="ECO:0000313" key="2">
    <source>
        <dbReference type="EMBL" id="ARS34033.1"/>
    </source>
</evidence>
<evidence type="ECO:0000313" key="3">
    <source>
        <dbReference type="Proteomes" id="UP000266292"/>
    </source>
</evidence>
<reference evidence="3" key="1">
    <citation type="submission" date="2017-05" db="EMBL/GenBank/DDBJ databases">
        <authorList>
            <person name="Ray J."/>
            <person name="Price M."/>
            <person name="Deutschbauer A."/>
        </authorList>
    </citation>
    <scope>NUCLEOTIDE SEQUENCE [LARGE SCALE GENOMIC DNA]</scope>
    <source>
        <strain evidence="3">DSM 19842</strain>
    </source>
</reference>
<dbReference type="PROSITE" id="PS51257">
    <property type="entry name" value="PROKAR_LIPOPROTEIN"/>
    <property type="match status" value="1"/>
</dbReference>
<dbReference type="Proteomes" id="UP000266292">
    <property type="component" value="Chromosome"/>
</dbReference>
<dbReference type="AlphaFoldDB" id="A0A1X9YMD3"/>
<dbReference type="KEGG" id="pact:CA264_00470"/>
<dbReference type="RefSeq" id="WP_025609441.1">
    <property type="nucleotide sequence ID" value="NZ_CP021235.1"/>
</dbReference>
<dbReference type="OrthoDB" id="333971at2"/>
<dbReference type="STRING" id="709015.GCA_000472485_04272"/>
<gene>
    <name evidence="2" type="ORF">CA264_00470</name>
</gene>
<sequence>MKIYHRQLILAFMMISLAGCARKNFYATTPVVDKDVYQRLKNKPESVDSVTVKAGAHYKRGFLHRLFWGTHHRPLWNASVTVPVFDLDSAKGGLEIEEMGGGFQTTSVDLVGPNDFTYALRSVDKDPKEVLPPMWRKTFVLNVLRDQISAINPYAALVVPPMAEAAKIPHSTPKLVYVRPNDEDFGEHKERVSDKLYMIEEKYNDERTVHDLPGDAVDIDGSGSMLDDRFGQDDHFIDQVAFAKARLFDVLIGDWDRHEGQWEWAEYEQNGNNYYRPIPKDRDNAFYRFQDGIIPWIFSRNWAIRKFESFDEDLNDVEALTVNSQFIDKRALSEVTRAQFDSLAVELQQSITDEAIAKGVQQYPEAVYKLVGEETQRKLISRRNQLREAAAKFYEVLAEEVLVVGTDEEDSFEVKRLNDEETEVTVRRESDKMVTYHRVFKRSETELITLHGLAEDDVFEVSGKVDKGIKVKIYGGRGEDEIKDTSKVSGWCKKTWVYDTKRGTELEAGPETKDKRTHDVRVHAFDREGF</sequence>
<organism evidence="2 3">
    <name type="scientific">Pontibacter actiniarum</name>
    <dbReference type="NCBI Taxonomy" id="323450"/>
    <lineage>
        <taxon>Bacteria</taxon>
        <taxon>Pseudomonadati</taxon>
        <taxon>Bacteroidota</taxon>
        <taxon>Cytophagia</taxon>
        <taxon>Cytophagales</taxon>
        <taxon>Hymenobacteraceae</taxon>
        <taxon>Pontibacter</taxon>
    </lineage>
</organism>
<protein>
    <submittedName>
        <fullName evidence="2">Uncharacterized protein</fullName>
    </submittedName>
</protein>
<feature type="chain" id="PRO_5011012149" evidence="1">
    <location>
        <begin position="19"/>
        <end position="530"/>
    </location>
</feature>